<evidence type="ECO:0000256" key="9">
    <source>
        <dbReference type="SAM" id="MobiDB-lite"/>
    </source>
</evidence>
<dbReference type="GO" id="GO:0005525">
    <property type="term" value="F:GTP binding"/>
    <property type="evidence" value="ECO:0007669"/>
    <property type="project" value="UniProtKB-KW"/>
</dbReference>
<dbReference type="Gene3D" id="1.10.400.10">
    <property type="entry name" value="GI Alpha 1, domain 2-like"/>
    <property type="match status" value="1"/>
</dbReference>
<dbReference type="GO" id="GO:0031683">
    <property type="term" value="F:G-protein beta/gamma-subunit complex binding"/>
    <property type="evidence" value="ECO:0007669"/>
    <property type="project" value="InterPro"/>
</dbReference>
<keyword evidence="5" id="KW-0807">Transducer</keyword>
<evidence type="ECO:0000256" key="7">
    <source>
        <dbReference type="PIRSR" id="PIRSR601019-1"/>
    </source>
</evidence>
<reference evidence="10" key="1">
    <citation type="submission" date="2019-06" db="EMBL/GenBank/DDBJ databases">
        <authorList>
            <consortium name="Wellcome Sanger Institute Data Sharing"/>
        </authorList>
    </citation>
    <scope>NUCLEOTIDE SEQUENCE [LARGE SCALE GENOMIC DNA]</scope>
</reference>
<name>A0A672YH76_9TELE</name>
<dbReference type="GO" id="GO:0001750">
    <property type="term" value="C:photoreceptor outer segment"/>
    <property type="evidence" value="ECO:0007669"/>
    <property type="project" value="TreeGrafter"/>
</dbReference>
<accession>A0A672YH76</accession>
<evidence type="ECO:0000256" key="3">
    <source>
        <dbReference type="ARBA" id="ARBA00022842"/>
    </source>
</evidence>
<dbReference type="GO" id="GO:0001664">
    <property type="term" value="F:G protein-coupled receptor binding"/>
    <property type="evidence" value="ECO:0007669"/>
    <property type="project" value="TreeGrafter"/>
</dbReference>
<dbReference type="InterPro" id="IPR001019">
    <property type="entry name" value="Gprotein_alpha_su"/>
</dbReference>
<evidence type="ECO:0000256" key="4">
    <source>
        <dbReference type="ARBA" id="ARBA00023134"/>
    </source>
</evidence>
<dbReference type="FunFam" id="1.10.400.10:FF:000001">
    <property type="entry name" value="Guanine nucleotide-binding protein G(I) subunit alpha"/>
    <property type="match status" value="1"/>
</dbReference>
<feature type="binding site" evidence="7">
    <location>
        <position position="309"/>
    </location>
    <ligand>
        <name>GTP</name>
        <dbReference type="ChEBI" id="CHEBI:37565"/>
    </ligand>
</feature>
<feature type="binding site" evidence="8">
    <location>
        <position position="164"/>
    </location>
    <ligand>
        <name>Mg(2+)</name>
        <dbReference type="ChEBI" id="CHEBI:18420"/>
    </ligand>
</feature>
<dbReference type="Gene3D" id="3.40.50.300">
    <property type="entry name" value="P-loop containing nucleotide triphosphate hydrolases"/>
    <property type="match status" value="1"/>
</dbReference>
<dbReference type="SUPFAM" id="SSF52540">
    <property type="entry name" value="P-loop containing nucleoside triphosphate hydrolases"/>
    <property type="match status" value="1"/>
</dbReference>
<dbReference type="InterPro" id="IPR027417">
    <property type="entry name" value="P-loop_NTPase"/>
</dbReference>
<keyword evidence="1 8" id="KW-0479">Metal-binding</keyword>
<dbReference type="GO" id="GO:0001917">
    <property type="term" value="C:photoreceptor inner segment"/>
    <property type="evidence" value="ECO:0007669"/>
    <property type="project" value="TreeGrafter"/>
</dbReference>
<evidence type="ECO:0000256" key="8">
    <source>
        <dbReference type="PIRSR" id="PIRSR601019-2"/>
    </source>
</evidence>
<dbReference type="PRINTS" id="PR00318">
    <property type="entry name" value="GPROTEINA"/>
</dbReference>
<dbReference type="GO" id="GO:0007188">
    <property type="term" value="P:adenylate cyclase-modulating G protein-coupled receptor signaling pathway"/>
    <property type="evidence" value="ECO:0007669"/>
    <property type="project" value="InterPro"/>
</dbReference>
<dbReference type="GO" id="GO:0046872">
    <property type="term" value="F:metal ion binding"/>
    <property type="evidence" value="ECO:0007669"/>
    <property type="project" value="UniProtKB-KW"/>
</dbReference>
<dbReference type="InterPro" id="IPR011025">
    <property type="entry name" value="GproteinA_insert"/>
</dbReference>
<keyword evidence="4 7" id="KW-0342">GTP-binding</keyword>
<organism evidence="10 11">
    <name type="scientific">Sphaeramia orbicularis</name>
    <name type="common">orbiculate cardinalfish</name>
    <dbReference type="NCBI Taxonomy" id="375764"/>
    <lineage>
        <taxon>Eukaryota</taxon>
        <taxon>Metazoa</taxon>
        <taxon>Chordata</taxon>
        <taxon>Craniata</taxon>
        <taxon>Vertebrata</taxon>
        <taxon>Euteleostomi</taxon>
        <taxon>Actinopterygii</taxon>
        <taxon>Neopterygii</taxon>
        <taxon>Teleostei</taxon>
        <taxon>Neoteleostei</taxon>
        <taxon>Acanthomorphata</taxon>
        <taxon>Gobiaria</taxon>
        <taxon>Kurtiformes</taxon>
        <taxon>Apogonoidei</taxon>
        <taxon>Apogonidae</taxon>
        <taxon>Apogoninae</taxon>
        <taxon>Sphaeramia</taxon>
    </lineage>
</organism>
<evidence type="ECO:0000256" key="1">
    <source>
        <dbReference type="ARBA" id="ARBA00022723"/>
    </source>
</evidence>
<reference evidence="10" key="2">
    <citation type="submission" date="2025-08" db="UniProtKB">
        <authorList>
            <consortium name="Ensembl"/>
        </authorList>
    </citation>
    <scope>IDENTIFICATION</scope>
</reference>
<dbReference type="PANTHER" id="PTHR10218:SF68">
    <property type="entry name" value="GUANINE NUCLEOTIDE-BINDING PROTEIN G(T) SUBUNIT ALPHA-2"/>
    <property type="match status" value="1"/>
</dbReference>
<sequence>MGAGASAEDKKSKELEKQLQEDADKDSKTVKLLLLGKILHQGGYTKEEQMEFRAIIYGNILQSALAIIRGMEMLGIDFGSPSGQEDAQKLQNLSDSIEEGTMPSELADVIKKLWGDSGVQAGFERAAEYQLNDSAGYYLNEMDRICKPDYLPTEQDVLRSRVKTTGIIEEQFSCKELHFRMFDVGGQRSERKKWIHCFEGVTCIIFCGALSAYDMVLVEDDEVNRMHESLHLFNSICNHRFFALTSIVLFLNKKDLFEEKIKKVHLSICFPDYDGPNTYDDASNYIKTQFLDLNMKKGVKEIYSHLTCATDTKNVEIVFNAVTDIIIKENLKDCGLF</sequence>
<dbReference type="SUPFAM" id="SSF47895">
    <property type="entry name" value="Transducin (alpha subunit), insertion domain"/>
    <property type="match status" value="1"/>
</dbReference>
<dbReference type="AlphaFoldDB" id="A0A672YH76"/>
<dbReference type="Proteomes" id="UP000472271">
    <property type="component" value="Chromosome 7"/>
</dbReference>
<dbReference type="GO" id="GO:0005834">
    <property type="term" value="C:heterotrimeric G-protein complex"/>
    <property type="evidence" value="ECO:0007669"/>
    <property type="project" value="TreeGrafter"/>
</dbReference>
<keyword evidence="2 7" id="KW-0547">Nucleotide-binding</keyword>
<keyword evidence="3 8" id="KW-0460">Magnesium</keyword>
<feature type="region of interest" description="Disordered" evidence="9">
    <location>
        <begin position="1"/>
        <end position="22"/>
    </location>
</feature>
<keyword evidence="6" id="KW-0449">Lipoprotein</keyword>
<dbReference type="PANTHER" id="PTHR10218">
    <property type="entry name" value="GTP-BINDING PROTEIN ALPHA SUBUNIT"/>
    <property type="match status" value="1"/>
</dbReference>
<feature type="binding site" evidence="7">
    <location>
        <begin position="133"/>
        <end position="134"/>
    </location>
    <ligand>
        <name>GTP</name>
        <dbReference type="ChEBI" id="CHEBI:37565"/>
    </ligand>
</feature>
<protein>
    <submittedName>
        <fullName evidence="10">Guanine nucleotide-binding protein G(t) subunit alpha-2-like</fullName>
    </submittedName>
</protein>
<dbReference type="PRINTS" id="PR00441">
    <property type="entry name" value="GPROTEINAI"/>
</dbReference>
<dbReference type="FunFam" id="3.40.50.300:FF:000256">
    <property type="entry name" value="Guanine nucleotide-binding protein G(t) subunit alpha"/>
    <property type="match status" value="1"/>
</dbReference>
<feature type="binding site" evidence="7">
    <location>
        <begin position="183"/>
        <end position="187"/>
    </location>
    <ligand>
        <name>GTP</name>
        <dbReference type="ChEBI" id="CHEBI:37565"/>
    </ligand>
</feature>
<keyword evidence="11" id="KW-1185">Reference proteome</keyword>
<proteinExistence type="predicted"/>
<evidence type="ECO:0000256" key="6">
    <source>
        <dbReference type="ARBA" id="ARBA00023288"/>
    </source>
</evidence>
<dbReference type="GO" id="GO:0003924">
    <property type="term" value="F:GTPase activity"/>
    <property type="evidence" value="ECO:0007669"/>
    <property type="project" value="InterPro"/>
</dbReference>
<dbReference type="InterPro" id="IPR001408">
    <property type="entry name" value="Gprotein_alpha_I"/>
</dbReference>
<feature type="binding site" evidence="7">
    <location>
        <begin position="158"/>
        <end position="164"/>
    </location>
    <ligand>
        <name>GTP</name>
        <dbReference type="ChEBI" id="CHEBI:37565"/>
    </ligand>
</feature>
<gene>
    <name evidence="10" type="primary">gnat2</name>
</gene>
<dbReference type="SMART" id="SM00275">
    <property type="entry name" value="G_alpha"/>
    <property type="match status" value="1"/>
</dbReference>
<evidence type="ECO:0000256" key="5">
    <source>
        <dbReference type="ARBA" id="ARBA00023224"/>
    </source>
</evidence>
<dbReference type="Pfam" id="PF00503">
    <property type="entry name" value="G-alpha"/>
    <property type="match status" value="1"/>
</dbReference>
<reference evidence="10" key="3">
    <citation type="submission" date="2025-09" db="UniProtKB">
        <authorList>
            <consortium name="Ensembl"/>
        </authorList>
    </citation>
    <scope>IDENTIFICATION</scope>
</reference>
<evidence type="ECO:0000313" key="10">
    <source>
        <dbReference type="Ensembl" id="ENSSORP00005003913.1"/>
    </source>
</evidence>
<evidence type="ECO:0000256" key="2">
    <source>
        <dbReference type="ARBA" id="ARBA00022741"/>
    </source>
</evidence>
<evidence type="ECO:0000313" key="11">
    <source>
        <dbReference type="Proteomes" id="UP000472271"/>
    </source>
</evidence>
<dbReference type="Ensembl" id="ENSSORT00005004028.1">
    <property type="protein sequence ID" value="ENSSORP00005003913.1"/>
    <property type="gene ID" value="ENSSORG00005002287.1"/>
</dbReference>
<dbReference type="PROSITE" id="PS51882">
    <property type="entry name" value="G_ALPHA"/>
    <property type="match status" value="1"/>
</dbReference>
<feature type="compositionally biased region" description="Basic and acidic residues" evidence="9">
    <location>
        <begin position="7"/>
        <end position="22"/>
    </location>
</feature>
<dbReference type="GO" id="GO:0005737">
    <property type="term" value="C:cytoplasm"/>
    <property type="evidence" value="ECO:0007669"/>
    <property type="project" value="TreeGrafter"/>
</dbReference>
<feature type="binding site" evidence="7">
    <location>
        <begin position="252"/>
        <end position="255"/>
    </location>
    <ligand>
        <name>GTP</name>
        <dbReference type="ChEBI" id="CHEBI:37565"/>
    </ligand>
</feature>
<dbReference type="CDD" id="cd00066">
    <property type="entry name" value="G-alpha"/>
    <property type="match status" value="1"/>
</dbReference>
<dbReference type="GO" id="GO:0001580">
    <property type="term" value="P:detection of chemical stimulus involved in sensory perception of bitter taste"/>
    <property type="evidence" value="ECO:0007669"/>
    <property type="project" value="TreeGrafter"/>
</dbReference>